<comment type="caution">
    <text evidence="2">The sequence shown here is derived from an EMBL/GenBank/DDBJ whole genome shotgun (WGS) entry which is preliminary data.</text>
</comment>
<dbReference type="EMBL" id="AALY01000004">
    <property type="protein sequence ID" value="EAP75238.1"/>
    <property type="molecule type" value="Genomic_DNA"/>
</dbReference>
<keyword evidence="1" id="KW-0812">Transmembrane</keyword>
<dbReference type="HOGENOM" id="CLU_775861_0_0_5"/>
<reference evidence="2 3" key="1">
    <citation type="submission" date="2005-12" db="EMBL/GenBank/DDBJ databases">
        <authorList>
            <person name="Moran M.A."/>
            <person name="Ferriera S."/>
            <person name="Johnson J."/>
            <person name="Kravitz S."/>
            <person name="Halpern A."/>
            <person name="Remington K."/>
            <person name="Beeson K."/>
            <person name="Tran B."/>
            <person name="Rogers Y.-H."/>
            <person name="Friedman R."/>
            <person name="Venter J.C."/>
        </authorList>
    </citation>
    <scope>NUCLEOTIDE SEQUENCE [LARGE SCALE GENOMIC DNA]</scope>
    <source>
        <strain evidence="3">ATCC BAA-591 / DSM 15170 / ISM</strain>
    </source>
</reference>
<feature type="transmembrane region" description="Helical" evidence="1">
    <location>
        <begin position="12"/>
        <end position="35"/>
    </location>
</feature>
<keyword evidence="3" id="KW-1185">Reference proteome</keyword>
<keyword evidence="1" id="KW-0472">Membrane</keyword>
<feature type="transmembrane region" description="Helical" evidence="1">
    <location>
        <begin position="56"/>
        <end position="77"/>
    </location>
</feature>
<name>A3SRL5_ROSNI</name>
<evidence type="ECO:0000313" key="2">
    <source>
        <dbReference type="EMBL" id="EAP75238.1"/>
    </source>
</evidence>
<organism evidence="2 3">
    <name type="scientific">Roseovarius nubinhibens (strain ATCC BAA-591 / DSM 15170 / ISM)</name>
    <dbReference type="NCBI Taxonomy" id="89187"/>
    <lineage>
        <taxon>Bacteria</taxon>
        <taxon>Pseudomonadati</taxon>
        <taxon>Pseudomonadota</taxon>
        <taxon>Alphaproteobacteria</taxon>
        <taxon>Rhodobacterales</taxon>
        <taxon>Roseobacteraceae</taxon>
        <taxon>Roseovarius</taxon>
    </lineage>
</organism>
<sequence length="357" mass="39452">MSRADFGCFLGWLLLLTIGWRLITHSWMPVLLLALPPLVSAMVRRSRDARPEEVRVMLLLMATPLVFAFLYAMMIALGERITGGTWPDLLFQIPVAIVAVALWGLILLSLLVREGAEKKVQEAQPDPDAERARAQALITEMSDQIARKLGFPNEPAAKPKLPPDGKEIAETFKLLKLLCAKYSHGMASPNFEKTAEMMRKTLMAGGWVEADADTTERAPERFQGTLEVLFPKKGPWEATPEGVTAFIHPHHPEALAVIEFKHAYPQTNQNFRFLLSPDLAEAAARMGVDSIFYRSYPDSFQVRQLDVGLAIGGSSLRAGRDGLSTFLTIRKLSQAALENAPGCAAGYVELGFDEQCF</sequence>
<evidence type="ECO:0000313" key="3">
    <source>
        <dbReference type="Proteomes" id="UP000005954"/>
    </source>
</evidence>
<dbReference type="AlphaFoldDB" id="A3SRL5"/>
<keyword evidence="1" id="KW-1133">Transmembrane helix</keyword>
<gene>
    <name evidence="2" type="ORF">ISM_11640</name>
</gene>
<feature type="transmembrane region" description="Helical" evidence="1">
    <location>
        <begin position="89"/>
        <end position="112"/>
    </location>
</feature>
<dbReference type="Proteomes" id="UP000005954">
    <property type="component" value="Unassembled WGS sequence"/>
</dbReference>
<protein>
    <submittedName>
        <fullName evidence="2">Uncharacterized protein</fullName>
    </submittedName>
</protein>
<accession>A3SRL5</accession>
<evidence type="ECO:0000256" key="1">
    <source>
        <dbReference type="SAM" id="Phobius"/>
    </source>
</evidence>
<proteinExistence type="predicted"/>